<dbReference type="Pfam" id="PF00182">
    <property type="entry name" value="Glyco_hydro_19"/>
    <property type="match status" value="1"/>
</dbReference>
<dbReference type="PANTHER" id="PTHR34408">
    <property type="entry name" value="FAMILY PROTEIN, PUTATIVE-RELATED"/>
    <property type="match status" value="1"/>
</dbReference>
<dbReference type="InterPro" id="IPR023346">
    <property type="entry name" value="Lysozyme-like_dom_sf"/>
</dbReference>
<dbReference type="SUPFAM" id="SSF53955">
    <property type="entry name" value="Lysozyme-like"/>
    <property type="match status" value="1"/>
</dbReference>
<dbReference type="InterPro" id="IPR000726">
    <property type="entry name" value="Glyco_hydro_19_cat"/>
</dbReference>
<keyword evidence="2" id="KW-0378">Hydrolase</keyword>
<dbReference type="GO" id="GO:0016787">
    <property type="term" value="F:hydrolase activity"/>
    <property type="evidence" value="ECO:0007669"/>
    <property type="project" value="UniProtKB-KW"/>
</dbReference>
<dbReference type="InterPro" id="IPR052354">
    <property type="entry name" value="Cell_Wall_Dynamics_Protein"/>
</dbReference>
<accession>A0ABT7DVR9</accession>
<proteinExistence type="predicted"/>
<feature type="domain" description="Glycoside hydrolase family 19 catalytic" evidence="1">
    <location>
        <begin position="107"/>
        <end position="163"/>
    </location>
</feature>
<sequence length="201" mass="22629">MTFEETLLSLTDELRADRWSAPLAVAMHHFEINTPLRQCHFLAQALHESVDLRSLEENLHYRPDRLRAVWPQRFDFARSLDYAGKPIDIANYVYAHRNGNGDEASGDGWRYRGRGLFQLTGRANYAECGAALGLDLLDNPDLLLKPDNAALSAGWFWQSRDCNDAADADNCAAVTRKINGGLNGLDARQYLLGLLKQRLIN</sequence>
<gene>
    <name evidence="2" type="ORF">PZA18_08780</name>
</gene>
<dbReference type="Proteomes" id="UP001172778">
    <property type="component" value="Unassembled WGS sequence"/>
</dbReference>
<organism evidence="2 3">
    <name type="scientific">Parachitinimonas caeni</name>
    <dbReference type="NCBI Taxonomy" id="3031301"/>
    <lineage>
        <taxon>Bacteria</taxon>
        <taxon>Pseudomonadati</taxon>
        <taxon>Pseudomonadota</taxon>
        <taxon>Betaproteobacteria</taxon>
        <taxon>Neisseriales</taxon>
        <taxon>Chitinibacteraceae</taxon>
        <taxon>Parachitinimonas</taxon>
    </lineage>
</organism>
<comment type="caution">
    <text evidence="2">The sequence shown here is derived from an EMBL/GenBank/DDBJ whole genome shotgun (WGS) entry which is preliminary data.</text>
</comment>
<keyword evidence="3" id="KW-1185">Reference proteome</keyword>
<dbReference type="Gene3D" id="1.10.530.10">
    <property type="match status" value="1"/>
</dbReference>
<evidence type="ECO:0000259" key="1">
    <source>
        <dbReference type="Pfam" id="PF00182"/>
    </source>
</evidence>
<dbReference type="PANTHER" id="PTHR34408:SF1">
    <property type="entry name" value="GLYCOSYL HYDROLASE FAMILY 19 DOMAIN-CONTAINING PROTEIN HI_1415"/>
    <property type="match status" value="1"/>
</dbReference>
<dbReference type="RefSeq" id="WP_284100450.1">
    <property type="nucleotide sequence ID" value="NZ_JARRAF010000008.1"/>
</dbReference>
<name>A0ABT7DVR9_9NEIS</name>
<evidence type="ECO:0000313" key="3">
    <source>
        <dbReference type="Proteomes" id="UP001172778"/>
    </source>
</evidence>
<evidence type="ECO:0000313" key="2">
    <source>
        <dbReference type="EMBL" id="MDK2124140.1"/>
    </source>
</evidence>
<dbReference type="EMBL" id="JARRAF010000008">
    <property type="protein sequence ID" value="MDK2124140.1"/>
    <property type="molecule type" value="Genomic_DNA"/>
</dbReference>
<protein>
    <submittedName>
        <fullName evidence="2">Glycoside hydrolase family 19 protein</fullName>
    </submittedName>
</protein>
<reference evidence="2" key="1">
    <citation type="submission" date="2023-03" db="EMBL/GenBank/DDBJ databases">
        <title>Chitinimonas shenzhenensis gen. nov., sp. nov., a novel member of family Burkholderiaceae isolated from activated sludge collected in Shen Zhen, China.</title>
        <authorList>
            <person name="Wang X."/>
        </authorList>
    </citation>
    <scope>NUCLEOTIDE SEQUENCE</scope>
    <source>
        <strain evidence="2">DQS-5</strain>
    </source>
</reference>